<organism evidence="7 8">
    <name type="scientific">Bacteroides intestinalis</name>
    <dbReference type="NCBI Taxonomy" id="329854"/>
    <lineage>
        <taxon>Bacteria</taxon>
        <taxon>Pseudomonadati</taxon>
        <taxon>Bacteroidota</taxon>
        <taxon>Bacteroidia</taxon>
        <taxon>Bacteroidales</taxon>
        <taxon>Bacteroidaceae</taxon>
        <taxon>Bacteroides</taxon>
    </lineage>
</organism>
<dbReference type="GO" id="GO:0006352">
    <property type="term" value="P:DNA-templated transcription initiation"/>
    <property type="evidence" value="ECO:0007669"/>
    <property type="project" value="InterPro"/>
</dbReference>
<evidence type="ECO:0000313" key="8">
    <source>
        <dbReference type="Proteomes" id="UP000291191"/>
    </source>
</evidence>
<dbReference type="Pfam" id="PF04542">
    <property type="entry name" value="Sigma70_r2"/>
    <property type="match status" value="1"/>
</dbReference>
<dbReference type="SUPFAM" id="SSF88659">
    <property type="entry name" value="Sigma3 and sigma4 domains of RNA polymerase sigma factors"/>
    <property type="match status" value="1"/>
</dbReference>
<keyword evidence="4" id="KW-0804">Transcription</keyword>
<dbReference type="InterPro" id="IPR036388">
    <property type="entry name" value="WH-like_DNA-bd_sf"/>
</dbReference>
<gene>
    <name evidence="7" type="ORF">EAJ06_06880</name>
</gene>
<dbReference type="PRINTS" id="PR00038">
    <property type="entry name" value="HTHLUXR"/>
</dbReference>
<keyword evidence="2" id="KW-0805">Transcription regulation</keyword>
<comment type="caution">
    <text evidence="7">The sequence shown here is derived from an EMBL/GenBank/DDBJ whole genome shotgun (WGS) entry which is preliminary data.</text>
</comment>
<dbReference type="AlphaFoldDB" id="A0A4Q5HFU5"/>
<feature type="domain" description="RNA polymerase sigma factor 70 region 4 type 2" evidence="6">
    <location>
        <begin position="128"/>
        <end position="176"/>
    </location>
</feature>
<dbReference type="InterPro" id="IPR039425">
    <property type="entry name" value="RNA_pol_sigma-70-like"/>
</dbReference>
<evidence type="ECO:0000313" key="7">
    <source>
        <dbReference type="EMBL" id="RYT81403.1"/>
    </source>
</evidence>
<dbReference type="EMBL" id="RCXO01000006">
    <property type="protein sequence ID" value="RYT81403.1"/>
    <property type="molecule type" value="Genomic_DNA"/>
</dbReference>
<dbReference type="InterPro" id="IPR000792">
    <property type="entry name" value="Tscrpt_reg_LuxR_C"/>
</dbReference>
<dbReference type="RefSeq" id="WP_130069873.1">
    <property type="nucleotide sequence ID" value="NZ_RCXO01000006.1"/>
</dbReference>
<accession>A0A4Q5HFU5</accession>
<dbReference type="InterPro" id="IPR013325">
    <property type="entry name" value="RNA_pol_sigma_r2"/>
</dbReference>
<dbReference type="GO" id="GO:0016987">
    <property type="term" value="F:sigma factor activity"/>
    <property type="evidence" value="ECO:0007669"/>
    <property type="project" value="UniProtKB-KW"/>
</dbReference>
<evidence type="ECO:0000256" key="1">
    <source>
        <dbReference type="ARBA" id="ARBA00010641"/>
    </source>
</evidence>
<dbReference type="SUPFAM" id="SSF88946">
    <property type="entry name" value="Sigma2 domain of RNA polymerase sigma factors"/>
    <property type="match status" value="1"/>
</dbReference>
<proteinExistence type="inferred from homology"/>
<evidence type="ECO:0000256" key="2">
    <source>
        <dbReference type="ARBA" id="ARBA00023015"/>
    </source>
</evidence>
<comment type="similarity">
    <text evidence="1">Belongs to the sigma-70 factor family. ECF subfamily.</text>
</comment>
<name>A0A4Q5HFU5_9BACE</name>
<dbReference type="NCBIfam" id="TIGR02985">
    <property type="entry name" value="Sig70_bacteroi1"/>
    <property type="match status" value="1"/>
</dbReference>
<dbReference type="InterPro" id="IPR014327">
    <property type="entry name" value="RNA_pol_sigma70_bacteroid"/>
</dbReference>
<dbReference type="PANTHER" id="PTHR43133:SF46">
    <property type="entry name" value="RNA POLYMERASE SIGMA-70 FACTOR ECF SUBFAMILY"/>
    <property type="match status" value="1"/>
</dbReference>
<dbReference type="InterPro" id="IPR007627">
    <property type="entry name" value="RNA_pol_sigma70_r2"/>
</dbReference>
<dbReference type="InterPro" id="IPR013249">
    <property type="entry name" value="RNA_pol_sigma70_r4_t2"/>
</dbReference>
<dbReference type="NCBIfam" id="TIGR02937">
    <property type="entry name" value="sigma70-ECF"/>
    <property type="match status" value="1"/>
</dbReference>
<dbReference type="PANTHER" id="PTHR43133">
    <property type="entry name" value="RNA POLYMERASE ECF-TYPE SIGMA FACTO"/>
    <property type="match status" value="1"/>
</dbReference>
<dbReference type="InterPro" id="IPR013324">
    <property type="entry name" value="RNA_pol_sigma_r3/r4-like"/>
</dbReference>
<keyword evidence="8" id="KW-1185">Reference proteome</keyword>
<dbReference type="InterPro" id="IPR014284">
    <property type="entry name" value="RNA_pol_sigma-70_dom"/>
</dbReference>
<keyword evidence="3" id="KW-0731">Sigma factor</keyword>
<reference evidence="7 8" key="1">
    <citation type="journal article" date="2019" name="Science, e1252229">
        <title>Invertible promoters mediate bacterial phase variation, antibiotic resistance, and host adaptation in the gut.</title>
        <authorList>
            <person name="Jiang X."/>
            <person name="Hall A.B."/>
            <person name="Arthur T.D."/>
            <person name="Plichta D.R."/>
            <person name="Covington C.T."/>
            <person name="Poyet M."/>
            <person name="Crothers J."/>
            <person name="Moses P.L."/>
            <person name="Tolonen A.C."/>
            <person name="Vlamakis H."/>
            <person name="Alm E.J."/>
            <person name="Xavier R.J."/>
        </authorList>
    </citation>
    <scope>NUCLEOTIDE SEQUENCE [LARGE SCALE GENOMIC DNA]</scope>
    <source>
        <strain evidence="8">bf_0095</strain>
    </source>
</reference>
<dbReference type="OrthoDB" id="9782991at2"/>
<evidence type="ECO:0000259" key="6">
    <source>
        <dbReference type="Pfam" id="PF08281"/>
    </source>
</evidence>
<dbReference type="GO" id="GO:0003677">
    <property type="term" value="F:DNA binding"/>
    <property type="evidence" value="ECO:0007669"/>
    <property type="project" value="InterPro"/>
</dbReference>
<evidence type="ECO:0000256" key="3">
    <source>
        <dbReference type="ARBA" id="ARBA00023082"/>
    </source>
</evidence>
<dbReference type="Gene3D" id="1.10.1740.10">
    <property type="match status" value="1"/>
</dbReference>
<evidence type="ECO:0000259" key="5">
    <source>
        <dbReference type="Pfam" id="PF04542"/>
    </source>
</evidence>
<sequence>MKNKNSIVEQLRAGDEMAYKYIYDHHYVLLCYVANEYVKDRFLAETIVGDVIFHLWEIRKTLDVTVSIRSYLMRSVRNRCLDYLKSEQVKREIPFSIFPSDYLSAAEGYFLSDDYPLGSLLERELEDEINKAVESLPSECKRVFLKSRFEGKKHEEIANELNISVSTVKYHLKNALISLSEALEKYLIILFLLLL</sequence>
<protein>
    <submittedName>
        <fullName evidence="7">RNA polymerase sigma-70 factor</fullName>
    </submittedName>
</protein>
<evidence type="ECO:0000256" key="4">
    <source>
        <dbReference type="ARBA" id="ARBA00023163"/>
    </source>
</evidence>
<dbReference type="Pfam" id="PF08281">
    <property type="entry name" value="Sigma70_r4_2"/>
    <property type="match status" value="1"/>
</dbReference>
<feature type="domain" description="RNA polymerase sigma-70 region 2" evidence="5">
    <location>
        <begin position="22"/>
        <end position="88"/>
    </location>
</feature>
<dbReference type="Proteomes" id="UP000291191">
    <property type="component" value="Unassembled WGS sequence"/>
</dbReference>
<dbReference type="Gene3D" id="1.10.10.10">
    <property type="entry name" value="Winged helix-like DNA-binding domain superfamily/Winged helix DNA-binding domain"/>
    <property type="match status" value="1"/>
</dbReference>